<dbReference type="Proteomes" id="UP000013968">
    <property type="component" value="Chromosome"/>
</dbReference>
<dbReference type="HOGENOM" id="CLU_2462335_0_0_11"/>
<dbReference type="KEGG" id="aoi:AORI_5846"/>
<gene>
    <name evidence="2" type="ORF">AORI_5846</name>
</gene>
<organism evidence="2 3">
    <name type="scientific">Amycolatopsis keratiniphila</name>
    <dbReference type="NCBI Taxonomy" id="129921"/>
    <lineage>
        <taxon>Bacteria</taxon>
        <taxon>Bacillati</taxon>
        <taxon>Actinomycetota</taxon>
        <taxon>Actinomycetes</taxon>
        <taxon>Pseudonocardiales</taxon>
        <taxon>Pseudonocardiaceae</taxon>
        <taxon>Amycolatopsis</taxon>
        <taxon>Amycolatopsis japonica group</taxon>
    </lineage>
</organism>
<evidence type="ECO:0000313" key="3">
    <source>
        <dbReference type="Proteomes" id="UP000013968"/>
    </source>
</evidence>
<reference evidence="2 3" key="1">
    <citation type="journal article" date="2013" name="BMC Genomics">
        <title>ContigScape: a Cytoscape plugin facilitating microbial genome gap closing.</title>
        <authorList>
            <person name="Tang B."/>
            <person name="Wang Q."/>
            <person name="Yang M."/>
            <person name="Xie F."/>
            <person name="Zhu Y."/>
            <person name="Zhuo Y."/>
            <person name="Wang S."/>
            <person name="Gao H."/>
            <person name="Ding X."/>
            <person name="Zhang L."/>
            <person name="Zhao G."/>
            <person name="Zheng H."/>
        </authorList>
    </citation>
    <scope>NUCLEOTIDE SEQUENCE [LARGE SCALE GENOMIC DNA]</scope>
    <source>
        <strain evidence="2 3">HCCB10007</strain>
    </source>
</reference>
<accession>R4SYN6</accession>
<dbReference type="PATRIC" id="fig|1156913.3.peg.5962"/>
<keyword evidence="3" id="KW-1185">Reference proteome</keyword>
<evidence type="ECO:0000256" key="1">
    <source>
        <dbReference type="SAM" id="MobiDB-lite"/>
    </source>
</evidence>
<feature type="region of interest" description="Disordered" evidence="1">
    <location>
        <begin position="43"/>
        <end position="68"/>
    </location>
</feature>
<proteinExistence type="predicted"/>
<protein>
    <submittedName>
        <fullName evidence="2">Uncharacterized protein</fullName>
    </submittedName>
</protein>
<sequence>MLAHWWVLLDQGCPTGRASWLRAQPRGASGWGRPRPRTVISTRHLPVASTGSLPDRGRSSPTPSGHATDLILVRVSGTSGRCAGGGFA</sequence>
<evidence type="ECO:0000313" key="2">
    <source>
        <dbReference type="EMBL" id="AGM08429.1"/>
    </source>
</evidence>
<name>R4SYN6_9PSEU</name>
<dbReference type="AlphaFoldDB" id="R4SYN6"/>
<dbReference type="EMBL" id="CP003410">
    <property type="protein sequence ID" value="AGM08429.1"/>
    <property type="molecule type" value="Genomic_DNA"/>
</dbReference>